<feature type="domain" description="PHD-type" evidence="19">
    <location>
        <begin position="2055"/>
        <end position="2104"/>
    </location>
</feature>
<feature type="region of interest" description="Disordered" evidence="18">
    <location>
        <begin position="2929"/>
        <end position="2952"/>
    </location>
</feature>
<feature type="compositionally biased region" description="Basic residues" evidence="18">
    <location>
        <begin position="1180"/>
        <end position="1210"/>
    </location>
</feature>
<evidence type="ECO:0000256" key="7">
    <source>
        <dbReference type="ARBA" id="ARBA00022771"/>
    </source>
</evidence>
<feature type="compositionally biased region" description="Basic and acidic residues" evidence="18">
    <location>
        <begin position="1211"/>
        <end position="1225"/>
    </location>
</feature>
<keyword evidence="6" id="KW-0677">Repeat</keyword>
<feature type="compositionally biased region" description="Basic and acidic residues" evidence="18">
    <location>
        <begin position="526"/>
        <end position="541"/>
    </location>
</feature>
<accession>A0A8C7CQL4</accession>
<dbReference type="Pfam" id="PF13771">
    <property type="entry name" value="zf-HC5HC2H"/>
    <property type="match status" value="1"/>
</dbReference>
<feature type="domain" description="PHD-type" evidence="19">
    <location>
        <begin position="2186"/>
        <end position="2247"/>
    </location>
</feature>
<feature type="compositionally biased region" description="Basic and acidic residues" evidence="18">
    <location>
        <begin position="2708"/>
        <end position="2718"/>
    </location>
</feature>
<name>A0A8C7CQL4_ONCKI</name>
<feature type="region of interest" description="Disordered" evidence="18">
    <location>
        <begin position="3777"/>
        <end position="3828"/>
    </location>
</feature>
<dbReference type="PROSITE" id="PS51058">
    <property type="entry name" value="ZF_CXXC"/>
    <property type="match status" value="1"/>
</dbReference>
<evidence type="ECO:0000256" key="15">
    <source>
        <dbReference type="ARBA" id="ARBA00023620"/>
    </source>
</evidence>
<feature type="compositionally biased region" description="Low complexity" evidence="18">
    <location>
        <begin position="3014"/>
        <end position="3024"/>
    </location>
</feature>
<dbReference type="Gene3D" id="3.30.40.10">
    <property type="entry name" value="Zinc/RING finger domain, C3HC4 (zinc finger)"/>
    <property type="match status" value="3"/>
</dbReference>
<keyword evidence="8" id="KW-0862">Zinc</keyword>
<feature type="region of interest" description="Disordered" evidence="18">
    <location>
        <begin position="408"/>
        <end position="459"/>
    </location>
</feature>
<dbReference type="Proteomes" id="UP000694557">
    <property type="component" value="Unassembled WGS sequence"/>
</dbReference>
<dbReference type="InterPro" id="IPR002857">
    <property type="entry name" value="Znf_CXXC"/>
</dbReference>
<feature type="compositionally biased region" description="Polar residues" evidence="18">
    <location>
        <begin position="3079"/>
        <end position="3104"/>
    </location>
</feature>
<dbReference type="SUPFAM" id="SSF82199">
    <property type="entry name" value="SET domain"/>
    <property type="match status" value="1"/>
</dbReference>
<feature type="region of interest" description="Disordered" evidence="18">
    <location>
        <begin position="670"/>
        <end position="1051"/>
    </location>
</feature>
<feature type="region of interest" description="Disordered" evidence="18">
    <location>
        <begin position="1071"/>
        <end position="1142"/>
    </location>
</feature>
<evidence type="ECO:0000256" key="12">
    <source>
        <dbReference type="ARBA" id="ARBA00023125"/>
    </source>
</evidence>
<keyword evidence="7 17" id="KW-0863">Zinc-finger</keyword>
<keyword evidence="10" id="KW-0805">Transcription regulation</keyword>
<dbReference type="PANTHER" id="PTHR45838:SF3">
    <property type="entry name" value="HISTONE-LYSINE N-METHYLTRANSFERASE 2B"/>
    <property type="match status" value="1"/>
</dbReference>
<dbReference type="Pfam" id="PF00628">
    <property type="entry name" value="PHD"/>
    <property type="match status" value="2"/>
</dbReference>
<feature type="region of interest" description="Disordered" evidence="18">
    <location>
        <begin position="515"/>
        <end position="646"/>
    </location>
</feature>
<dbReference type="SUPFAM" id="SSF57903">
    <property type="entry name" value="FYVE/PHD zinc finger"/>
    <property type="match status" value="2"/>
</dbReference>
<feature type="compositionally biased region" description="Basic residues" evidence="18">
    <location>
        <begin position="682"/>
        <end position="711"/>
    </location>
</feature>
<dbReference type="PROSITE" id="PS51805">
    <property type="entry name" value="EPHD"/>
    <property type="match status" value="1"/>
</dbReference>
<feature type="compositionally biased region" description="Low complexity" evidence="18">
    <location>
        <begin position="92"/>
        <end position="101"/>
    </location>
</feature>
<dbReference type="PROSITE" id="PS51543">
    <property type="entry name" value="FYRC"/>
    <property type="match status" value="1"/>
</dbReference>
<dbReference type="PROSITE" id="PS50280">
    <property type="entry name" value="SET"/>
    <property type="match status" value="1"/>
</dbReference>
<feature type="region of interest" description="Disordered" evidence="18">
    <location>
        <begin position="3664"/>
        <end position="3705"/>
    </location>
</feature>
<dbReference type="EC" id="2.1.1.364" evidence="15"/>
<evidence type="ECO:0000256" key="2">
    <source>
        <dbReference type="ARBA" id="ARBA00022603"/>
    </source>
</evidence>
<keyword evidence="2" id="KW-0489">Methyltransferase</keyword>
<evidence type="ECO:0000256" key="9">
    <source>
        <dbReference type="ARBA" id="ARBA00022853"/>
    </source>
</evidence>
<dbReference type="PROSITE" id="PS50016">
    <property type="entry name" value="ZF_PHD_2"/>
    <property type="match status" value="3"/>
</dbReference>
<feature type="compositionally biased region" description="Low complexity" evidence="18">
    <location>
        <begin position="991"/>
        <end position="1001"/>
    </location>
</feature>
<evidence type="ECO:0000256" key="4">
    <source>
        <dbReference type="ARBA" id="ARBA00022691"/>
    </source>
</evidence>
<dbReference type="Gene3D" id="3.30.160.360">
    <property type="match status" value="2"/>
</dbReference>
<evidence type="ECO:0000256" key="14">
    <source>
        <dbReference type="ARBA" id="ARBA00023242"/>
    </source>
</evidence>
<feature type="compositionally biased region" description="Low complexity" evidence="18">
    <location>
        <begin position="3060"/>
        <end position="3069"/>
    </location>
</feature>
<feature type="compositionally biased region" description="Low complexity" evidence="18">
    <location>
        <begin position="901"/>
        <end position="911"/>
    </location>
</feature>
<dbReference type="SMART" id="SM00249">
    <property type="entry name" value="PHD"/>
    <property type="match status" value="4"/>
</dbReference>
<dbReference type="GeneTree" id="ENSGT00940000163756"/>
<feature type="region of interest" description="Disordered" evidence="18">
    <location>
        <begin position="1173"/>
        <end position="1226"/>
    </location>
</feature>
<comment type="catalytic activity">
    <reaction evidence="16">
        <text>L-lysyl(4)-[histone H3] + S-adenosyl-L-methionine = N(6)-methyl-L-lysyl(4)-[histone H3] + S-adenosyl-L-homocysteine + H(+)</text>
        <dbReference type="Rhea" id="RHEA:60264"/>
        <dbReference type="Rhea" id="RHEA-COMP:15543"/>
        <dbReference type="Rhea" id="RHEA-COMP:15547"/>
        <dbReference type="ChEBI" id="CHEBI:15378"/>
        <dbReference type="ChEBI" id="CHEBI:29969"/>
        <dbReference type="ChEBI" id="CHEBI:57856"/>
        <dbReference type="ChEBI" id="CHEBI:59789"/>
        <dbReference type="ChEBI" id="CHEBI:61929"/>
        <dbReference type="EC" id="2.1.1.364"/>
    </reaction>
    <physiologicalReaction direction="left-to-right" evidence="16">
        <dbReference type="Rhea" id="RHEA:60265"/>
    </physiologicalReaction>
</comment>
<feature type="compositionally biased region" description="Low complexity" evidence="18">
    <location>
        <begin position="2814"/>
        <end position="2826"/>
    </location>
</feature>
<feature type="compositionally biased region" description="Basic and acidic residues" evidence="18">
    <location>
        <begin position="3922"/>
        <end position="3934"/>
    </location>
</feature>
<feature type="compositionally biased region" description="Basic residues" evidence="18">
    <location>
        <begin position="1110"/>
        <end position="1126"/>
    </location>
</feature>
<dbReference type="SMART" id="SM00541">
    <property type="entry name" value="FYRN"/>
    <property type="match status" value="1"/>
</dbReference>
<keyword evidence="13" id="KW-0804">Transcription</keyword>
<keyword evidence="3" id="KW-0808">Transferase</keyword>
<reference evidence="24" key="2">
    <citation type="submission" date="2025-09" db="UniProtKB">
        <authorList>
            <consortium name="Ensembl"/>
        </authorList>
    </citation>
    <scope>IDENTIFICATION</scope>
</reference>
<dbReference type="FunFam" id="2.170.270.10:FF:000004">
    <property type="entry name" value="Histone-lysine N-methyltransferase"/>
    <property type="match status" value="1"/>
</dbReference>
<dbReference type="Gene3D" id="2.170.270.10">
    <property type="entry name" value="SET domain"/>
    <property type="match status" value="1"/>
</dbReference>
<feature type="compositionally biased region" description="Polar residues" evidence="18">
    <location>
        <begin position="860"/>
        <end position="882"/>
    </location>
</feature>
<feature type="region of interest" description="Disordered" evidence="18">
    <location>
        <begin position="477"/>
        <end position="498"/>
    </location>
</feature>
<dbReference type="PANTHER" id="PTHR45838">
    <property type="entry name" value="HISTONE-LYSINE-N-METHYLTRANSFERASE 2 KMT2 FAMILY MEMBER"/>
    <property type="match status" value="1"/>
</dbReference>
<feature type="domain" description="PHD-type" evidence="19">
    <location>
        <begin position="2101"/>
        <end position="2154"/>
    </location>
</feature>
<feature type="compositionally biased region" description="Polar residues" evidence="18">
    <location>
        <begin position="3193"/>
        <end position="3206"/>
    </location>
</feature>
<evidence type="ECO:0000259" key="21">
    <source>
        <dbReference type="PROSITE" id="PS50868"/>
    </source>
</evidence>
<dbReference type="GeneID" id="109900891"/>
<feature type="region of interest" description="Disordered" evidence="18">
    <location>
        <begin position="2997"/>
        <end position="3136"/>
    </location>
</feature>
<evidence type="ECO:0000259" key="19">
    <source>
        <dbReference type="PROSITE" id="PS50016"/>
    </source>
</evidence>
<feature type="region of interest" description="Disordered" evidence="18">
    <location>
        <begin position="2460"/>
        <end position="2483"/>
    </location>
</feature>
<sequence length="4235" mass="467883">MMAAAGCGSATAAAIGGQVGTAAPRGRFPGRPWSSRSRLRSEKRWQLDRSGAEADDVTNAGGPRPTSLVISLNEDQSHLRLLGIESNHKSLAEAGYSSSGSEEVRAQIAAGEDDFTGFESDRKGYKGPVRSRHNPSKSDPVQTKLKRIREKPSLVVTPKETEGSPTPEEDAPSSQEVHCAIPPDAVPSNDGRKGSKNKHSNPAKEKRPAKNGAALTPRITIKLVAKKTVRKEKGGHLKSVEKLKVKGLHFQSKANDVKGDQISSAHVKLKTETQADEAQHLNGTEDEGGVGAIPARRRGRSASKITELCVQSGAKVGEVDDQKSEGGIKSTGKHDIALESGNAAPKTDIKKFKRKERTTEVSTEVNKLVIRRRSRTTNPPSETHEGLVTESKNQSNDKVCLAESLLEVSRIEEAKPPPRKSKRKQSKAHQEEKMVTEIHVPLATEPEKPILESNDGLAFKNDDDIIGIPSFKLIKIRNPKLEGSSRSDSKGSSRKKKRSKFVWTLTLVKGKIKETQVQGSGNTVKGTEKQRSTTELDKDSLFEPSVIKSVENPEEKEATSFTTSRDAEHTHNEKSSKKKTKETPSLEEKSPLHVEVGQVTQPHPEEATQTDCGDTVAKVVPPLQIKKVSSPGKPKRSKPSFLIHQTCPAPEENKILVNTKDSSEILEENVFLSDTNAVPTPKARRRRLAKMSTPRKKRGSHKPWTTHKHKLQSSPNVEHPSDVPASEAEPQINEVLKTEVSTLSVSKPRRRRRSSVPVRKRPGKTQMLPEPTESPNTELAPSELQTEVSTLSVVSKPRRKNDPLSIRNKSKTPTSSETPITEMAPSEQQTEEVSTLSVVSKPRRINSSLSIRKKSRKTPSESPNTELAPSEPQTEEVSTLSVVSKPRRTSSLSIRKKPKKTPTSSETPITEMAPFEPQTGEISTLSVVSKPRRASSLSIRKKSKKTPTSSETPITEMAPFEPQTGEISTLSVVSKPRRASSLSIRKKSKKTPTSSETPITEMAPFEPQTGEISTLSVVSKPRRASSLSIRKKSKKTPTSSETPITEMAPFEPQTGEISTLSVVSIPRRASSLSIRKKSKKTPTSSETPITEMAPFEPQTGEISTLSVVSKSRRRRNLSLSIRKKSKTPTSSATPNIEVGRSEPLTLADTQPAVKVEQETQPIESGKVLLLEPPVIEKTEPRRHRSLFKHGKKKRRALIGQRQKQRQRPRGRKSDESKSPESKVPETVEEVNLKEVFSPEAASIPARSKFIGILKTKYRRKKVPNSSLQFLGTKRPRARPKTLSKQVEMDLAQQILEEQDIQDTVDDEPQPDAFDDQHGKSKYLKNIKHFIMPVVSVRSSRVIKTPQRFMDDAGMSVLPRRNSPKKGQLFGLHPRTGRKREDGTGRELTPDLPVDEEEFLNEAQLDVDMFSTQELEQETTDVSDSLSSRKQSEKRKSLLRNPSFKWHVPGESGEEVYTLDKTLQSKYETLLLSKEFQIASDQSTNPQEVQKKRPCKFNKQTSHLNMYKRLKKLQPGLPKKRRKNVMTDGVCNTLQSSVHMLAEGLDDEVKSISLKKRPTITAPSKPKSKQGKSKLKIEDLDSPGVVRKVSVCVRTMNSKFLTFQYGEREELTEEDKTNAENVIAEAGKLEPQELHLNMITEADRAAAEEKGATQRVRFTGANKRMFNLLKKAKVQLNKIDQQKQLKSSGLLSVPAGSRDAAGKRQRRKSKEQLEPVASNMTDPPLSQEFRRAGGPRIKHVCRAAAVVLGQPRALVPEDMIPRLSALPLHERTGISPSGKNQGGQSLSGPDSPGLLDQKVTKVRKSGAGFAKQKSLGPFGLRSRRCGICKGCNHEEDCGECMNCLDKPKFGGPNTKRQCCIYKRCDQIEDRKARRLSGKFPAGPGKRRRHSLSVGQSSNEEVDGMEVGDSQSPSVRKQPRRCVKPRSYFDLLDYDSDLEITVGSNSASPGRRRGPGPRIQDFVSLDGFLGDLSDDGLRHRRLHHRVPPGRRKTDKNPMEQMPPSVLAALANGFDQREREPSEPTHKIGVDFKEDCDLQNVWMMGGLSILTSVPIMPPCVCLLCASKGQQEQMLYCQVCCDPFHRFCLEATERPSEENWCCRRCKCCHICGRKNKHSKPLLECDRCQNCYHPSCLGPNYPKPNRRRKAWVCMTCIRCKSCGVTPGKSWDTEWNHDKGLCPDCTKLHDQGNYCPICFKCYEDSDYDSQMMQCATCNHWVHAKCEDLTGDLYEILSSLPESVAYSCRPCSQSQPSPWRELLHMELRAGVEKVLACLLTSTLTQHLITCSQCVTQVDPDSGAEGQPACDLRAVGKKFDKGLYTTLKSFHEDVVQVVRRRLDQEESLPEDERPTAVARSYYLKLLEEVFNWFNSQDPKVWDPRSKDLPIGMLSHAVQPPTTEHVYAQWREREELRSRAPLGSLQTENVPRLEVKQEEVPHPTTPLITEPTRGLHFRKNRAFRLNKLKGKRGRAGRQSMSEGRPFKSEGRLSKADLDTGWSKDDGRQCSLCQKYGDAKSNEAGRLLYLGQNEWAHINCSMWSAEVFEEDNGSLMHVHSAVARGRFMRCERCNHTGATVGCCLTSCQSNYHFMCARSRNCVFQDDKKVYCYKHRDLISGKIITGQGFEVNRRMYVDFDGISLRRKFLTGLEPENINLMIGSLQIEKLGMLTELSAKQGKLFPVGYRCSRWYWSTVNPLRRCKYTCTIREVRPPVPEKPAEEMPDKGENSTIAHSPCAQSESDAQEVDVAHSRPTTPSFSAPLPKPDQGARPKIRRPTGGLFRPLPSPGATKSKPHHILTISDLEETRRPRRHSPHSQTRRDMSSPPLGSPTGSGLITLRTGGSMHPKASVPTSPLFPLGATDILLTSPSARPVGGRSASSARCPGNMTHSTSGLFPQPPWEDSVGSFPCLSLSPTVQHSPRPRLSFDLNQSDSVEVPHNFLASPEPEDNPAPNSTSPLRGSFTQFHEDSDVAMVSELKTELEIEETLVNEGVAMNCGAQIDVEGDDNQEEFWKPEVRKRKTRTALTRSAASTRQDWGNTSSDEDMEHYFDFSHTVVSRTGARDPPQAPASPSSRSIPQLDGVDDGTESDASVTTTDGAQKLKSASQVQNTAQTHVPPEVKITTNGLRADPGSPVPDQSPLSNPFKSTTRVFLPATKPPPAYRPHDPSKAFNATQLARTELDSVTLAPTENSPEARRPAAVDPSTTHSPADVNTTPLQLYTFPTPVEQNNSVPSLDSHEPVLIAPLQGTLLDFVHTKVPDTVYPEDLFQVSGLDFVPGAPLVLERCDPPSPSTCFTELVPVQVDAPMETHQPQDPKDLFLDSNSGHFVSHTDGSAIYMNHLTESSRDPSLSSSQGTLLELLQPSSLISSDFPNPSVAQMNPLQMSPSVQSSLPGFNPSRPPLSSISLQPLTSSQGSTVLPPMETFCTKLSAPIPDSALPHLSSQIDPILSATSSVRLPSYGSVSLPIFSTQSQAVVSTAITIVSSAPSVSSLSDALSTQCHPMLSSLQPSSAPVMINGYSSTSLQKEAAMGHTISINFSTPRPPLEPQQPLLTQGLPGHAILTVKEVGGPNVDPTPHVLLVNRLGQIFVKNPESNTFQLPSQSCPSYNCVTQIASLLQSNALSATLAAAGTMSTPVTGIAMPTHVPRMATPVVQNPATITQLLTHNSNGTVAATAVKKPRKNASVSADGAIPGMKKPRKKKEPSTTSKREKSDKAADLFEFAGQDGSSSMTKTESAQAIINQAMASNYTPNRTGPRILSPSTFRNNPSLKSVVLPPGLLIEPEPAANTLSVSTPRPSRAHVRMKRVSSLSDRIGATKKSKTDFLEPEPPSAKEDLSVPKDSFAAVSSRAGGVRIKTPTVKGVLDLDKLKEEHLSDSESTRPGPWDRLSIPRFGGDMGKQNWDAVGRSALTDWNKYSGAVSCSDDELLPSDEDDKRPPSRDQPHLRFEIKSDDGFSVEADSIEVAWRAVIDCVQEARAGARLRQLSFSGMTGVRMLGLLHDTVVFLVEQLQGARRCHSHAFRFFKQISQEEDLPVNPSGCARSEVYLRKSTFDMFNFLASQHRQLPDINPYDEEEDEVPLKSTRRATSLELPMAMRFRHLERTSKEAVGVYRSAIHGRGLFCKRNIDAQEMVIEYAGIVIRSVLTDKREKYYDGKGIGCYMFRIDDFDVVDATMHGNAARFINHSCEPNCYSRVINVEGQKHIVIFALRKIYRGEELTYDYKFPIEDPASKLNCNCGARKCRRFLN</sequence>
<dbReference type="Pfam" id="PF05964">
    <property type="entry name" value="FYRN"/>
    <property type="match status" value="1"/>
</dbReference>
<dbReference type="InterPro" id="IPR003889">
    <property type="entry name" value="FYrich_C"/>
</dbReference>
<feature type="domain" description="Post-SET" evidence="21">
    <location>
        <begin position="4219"/>
        <end position="4235"/>
    </location>
</feature>
<dbReference type="InterPro" id="IPR047219">
    <property type="entry name" value="KMT2A_2B_SET"/>
</dbReference>
<feature type="compositionally biased region" description="Basic and acidic residues" evidence="18">
    <location>
        <begin position="1378"/>
        <end position="1388"/>
    </location>
</feature>
<feature type="compositionally biased region" description="Polar residues" evidence="18">
    <location>
        <begin position="773"/>
        <end position="793"/>
    </location>
</feature>
<comment type="subcellular location">
    <subcellularLocation>
        <location evidence="1">Nucleus</location>
    </subcellularLocation>
</comment>
<dbReference type="PROSITE" id="PS51542">
    <property type="entry name" value="FYRN"/>
    <property type="match status" value="1"/>
</dbReference>
<evidence type="ECO:0000256" key="3">
    <source>
        <dbReference type="ARBA" id="ARBA00022679"/>
    </source>
</evidence>
<feature type="compositionally biased region" description="Polar residues" evidence="18">
    <location>
        <begin position="1773"/>
        <end position="1787"/>
    </location>
</feature>
<feature type="region of interest" description="Disordered" evidence="18">
    <location>
        <begin position="2705"/>
        <end position="2841"/>
    </location>
</feature>
<dbReference type="InterPro" id="IPR019787">
    <property type="entry name" value="Znf_PHD-finger"/>
</dbReference>
<feature type="region of interest" description="Disordered" evidence="18">
    <location>
        <begin position="3175"/>
        <end position="3206"/>
    </location>
</feature>
<feature type="region of interest" description="Disordered" evidence="18">
    <location>
        <begin position="1769"/>
        <end position="1795"/>
    </location>
</feature>
<feature type="region of interest" description="Disordered" evidence="18">
    <location>
        <begin position="1415"/>
        <end position="1437"/>
    </location>
</feature>
<feature type="region of interest" description="Disordered" evidence="18">
    <location>
        <begin position="92"/>
        <end position="218"/>
    </location>
</feature>
<evidence type="ECO:0000256" key="13">
    <source>
        <dbReference type="ARBA" id="ARBA00023163"/>
    </source>
</evidence>
<feature type="compositionally biased region" description="Polar residues" evidence="18">
    <location>
        <begin position="826"/>
        <end position="838"/>
    </location>
</feature>
<feature type="compositionally biased region" description="Basic and acidic residues" evidence="18">
    <location>
        <begin position="317"/>
        <end position="337"/>
    </location>
</feature>
<feature type="compositionally biased region" description="Basic and acidic residues" evidence="18">
    <location>
        <begin position="479"/>
        <end position="491"/>
    </location>
</feature>
<feature type="region of interest" description="Disordered" evidence="18">
    <location>
        <begin position="2859"/>
        <end position="2887"/>
    </location>
</feature>
<dbReference type="Ensembl" id="ENSOKIT00005002937.1">
    <property type="protein sequence ID" value="ENSOKIP00005002786.1"/>
    <property type="gene ID" value="ENSOKIG00005001332.1"/>
</dbReference>
<evidence type="ECO:0000256" key="18">
    <source>
        <dbReference type="SAM" id="MobiDB-lite"/>
    </source>
</evidence>
<dbReference type="FunFam" id="3.30.160.360:FF:000009">
    <property type="entry name" value="Histone-lysine N-methyltransferase"/>
    <property type="match status" value="1"/>
</dbReference>
<reference evidence="24" key="1">
    <citation type="submission" date="2025-08" db="UniProtKB">
        <authorList>
            <consortium name="Ensembl"/>
        </authorList>
    </citation>
    <scope>IDENTIFICATION</scope>
</reference>
<dbReference type="InterPro" id="IPR011011">
    <property type="entry name" value="Znf_FYVE_PHD"/>
</dbReference>
<feature type="compositionally biased region" description="Basic and acidic residues" evidence="18">
    <location>
        <begin position="565"/>
        <end position="592"/>
    </location>
</feature>
<dbReference type="Gene3D" id="1.20.920.10">
    <property type="entry name" value="Bromodomain-like"/>
    <property type="match status" value="1"/>
</dbReference>
<dbReference type="Pfam" id="PF00856">
    <property type="entry name" value="SET"/>
    <property type="match status" value="1"/>
</dbReference>
<dbReference type="FunFam" id="1.20.920.10:FF:000040">
    <property type="entry name" value="Histone-lysine N-methyltransferase"/>
    <property type="match status" value="1"/>
</dbReference>
<proteinExistence type="predicted"/>
<evidence type="ECO:0000259" key="23">
    <source>
        <dbReference type="PROSITE" id="PS51805"/>
    </source>
</evidence>
<keyword evidence="9" id="KW-0156">Chromatin regulator</keyword>
<dbReference type="CDD" id="cd15593">
    <property type="entry name" value="PHD3_KMT2B"/>
    <property type="match status" value="1"/>
</dbReference>
<feature type="region of interest" description="Disordered" evidence="18">
    <location>
        <begin position="3861"/>
        <end position="3881"/>
    </location>
</feature>
<feature type="compositionally biased region" description="Basic and acidic residues" evidence="18">
    <location>
        <begin position="39"/>
        <end position="52"/>
    </location>
</feature>
<dbReference type="InterPro" id="IPR003888">
    <property type="entry name" value="FYrich_N"/>
</dbReference>
<dbReference type="GO" id="GO:0008270">
    <property type="term" value="F:zinc ion binding"/>
    <property type="evidence" value="ECO:0007669"/>
    <property type="project" value="UniProtKB-KW"/>
</dbReference>
<evidence type="ECO:0000313" key="25">
    <source>
        <dbReference type="Proteomes" id="UP000694557"/>
    </source>
</evidence>
<dbReference type="InterPro" id="IPR001214">
    <property type="entry name" value="SET_dom"/>
</dbReference>
<gene>
    <name evidence="24" type="primary">LOC109900891</name>
</gene>
<dbReference type="PROSITE" id="PS50868">
    <property type="entry name" value="POST_SET"/>
    <property type="match status" value="1"/>
</dbReference>
<organism evidence="24 25">
    <name type="scientific">Oncorhynchus kisutch</name>
    <name type="common">Coho salmon</name>
    <name type="synonym">Salmo kisutch</name>
    <dbReference type="NCBI Taxonomy" id="8019"/>
    <lineage>
        <taxon>Eukaryota</taxon>
        <taxon>Metazoa</taxon>
        <taxon>Chordata</taxon>
        <taxon>Craniata</taxon>
        <taxon>Vertebrata</taxon>
        <taxon>Euteleostomi</taxon>
        <taxon>Actinopterygii</taxon>
        <taxon>Neopterygii</taxon>
        <taxon>Teleostei</taxon>
        <taxon>Protacanthopterygii</taxon>
        <taxon>Salmoniformes</taxon>
        <taxon>Salmonidae</taxon>
        <taxon>Salmoninae</taxon>
        <taxon>Oncorhynchus</taxon>
    </lineage>
</organism>
<dbReference type="GO" id="GO:0003677">
    <property type="term" value="F:DNA binding"/>
    <property type="evidence" value="ECO:0007669"/>
    <property type="project" value="UniProtKB-KW"/>
</dbReference>
<dbReference type="GO" id="GO:0045893">
    <property type="term" value="P:positive regulation of DNA-templated transcription"/>
    <property type="evidence" value="ECO:0007669"/>
    <property type="project" value="TreeGrafter"/>
</dbReference>
<feature type="compositionally biased region" description="Polar residues" evidence="18">
    <location>
        <begin position="2719"/>
        <end position="2732"/>
    </location>
</feature>
<dbReference type="CDD" id="cd15664">
    <property type="entry name" value="ePHD_KMT2A_like"/>
    <property type="match status" value="1"/>
</dbReference>
<feature type="domain" description="CXXC-type" evidence="22">
    <location>
        <begin position="1817"/>
        <end position="1864"/>
    </location>
</feature>
<feature type="region of interest" description="Disordered" evidence="18">
    <location>
        <begin position="1874"/>
        <end position="1918"/>
    </location>
</feature>
<dbReference type="SMART" id="SM00542">
    <property type="entry name" value="FYRC"/>
    <property type="match status" value="1"/>
</dbReference>
<dbReference type="FunFam" id="3.30.40.10:FF:000071">
    <property type="entry name" value="Histone-lysine N-methyltransferase"/>
    <property type="match status" value="1"/>
</dbReference>
<feature type="domain" description="PHD-type" evidence="23">
    <location>
        <begin position="2497"/>
        <end position="2605"/>
    </location>
</feature>
<dbReference type="SMART" id="SM00317">
    <property type="entry name" value="SET"/>
    <property type="match status" value="1"/>
</dbReference>
<feature type="region of interest" description="Disordered" evidence="18">
    <location>
        <begin position="3913"/>
        <end position="3934"/>
    </location>
</feature>
<protein>
    <recommendedName>
        <fullName evidence="15">[histone H3]-lysine(4) N-methyltransferase</fullName>
        <ecNumber evidence="15">2.1.1.364</ecNumber>
    </recommendedName>
</protein>
<keyword evidence="4" id="KW-0949">S-adenosyl-L-methionine</keyword>
<evidence type="ECO:0000256" key="5">
    <source>
        <dbReference type="ARBA" id="ARBA00022723"/>
    </source>
</evidence>
<dbReference type="CDD" id="cd19170">
    <property type="entry name" value="SET_KMT2A_2B"/>
    <property type="match status" value="1"/>
</dbReference>
<dbReference type="GO" id="GO:0032259">
    <property type="term" value="P:methylation"/>
    <property type="evidence" value="ECO:0007669"/>
    <property type="project" value="UniProtKB-KW"/>
</dbReference>
<dbReference type="Pfam" id="PF05965">
    <property type="entry name" value="FYRC"/>
    <property type="match status" value="1"/>
</dbReference>
<feature type="region of interest" description="Disordered" evidence="18">
    <location>
        <begin position="13"/>
        <end position="68"/>
    </location>
</feature>
<feature type="compositionally biased region" description="Low complexity" evidence="18">
    <location>
        <begin position="946"/>
        <end position="956"/>
    </location>
</feature>
<feature type="compositionally biased region" description="Polar residues" evidence="18">
    <location>
        <begin position="515"/>
        <end position="525"/>
    </location>
</feature>
<feature type="region of interest" description="Disordered" evidence="18">
    <location>
        <begin position="1684"/>
        <end position="1729"/>
    </location>
</feature>
<feature type="compositionally biased region" description="Basic residues" evidence="18">
    <location>
        <begin position="417"/>
        <end position="427"/>
    </location>
</feature>
<dbReference type="InterPro" id="IPR001965">
    <property type="entry name" value="Znf_PHD"/>
</dbReference>
<feature type="domain" description="SET" evidence="20">
    <location>
        <begin position="4095"/>
        <end position="4211"/>
    </location>
</feature>
<feature type="compositionally biased region" description="Low complexity" evidence="18">
    <location>
        <begin position="1081"/>
        <end position="1091"/>
    </location>
</feature>
<keyword evidence="14" id="KW-0539">Nucleus</keyword>
<evidence type="ECO:0000256" key="11">
    <source>
        <dbReference type="ARBA" id="ARBA00023117"/>
    </source>
</evidence>
<feature type="region of interest" description="Disordered" evidence="18">
    <location>
        <begin position="1354"/>
        <end position="1392"/>
    </location>
</feature>
<dbReference type="RefSeq" id="XP_031658549.1">
    <property type="nucleotide sequence ID" value="XM_031802689.1"/>
</dbReference>
<feature type="compositionally biased region" description="Basic residues" evidence="18">
    <location>
        <begin position="747"/>
        <end position="763"/>
    </location>
</feature>
<evidence type="ECO:0000256" key="1">
    <source>
        <dbReference type="ARBA" id="ARBA00004123"/>
    </source>
</evidence>
<dbReference type="InterPro" id="IPR013083">
    <property type="entry name" value="Znf_RING/FYVE/PHD"/>
</dbReference>
<keyword evidence="11" id="KW-0103">Bromodomain</keyword>
<evidence type="ECO:0000313" key="24">
    <source>
        <dbReference type="Ensembl" id="ENSOKIP00005002786.1"/>
    </source>
</evidence>
<feature type="compositionally biased region" description="Low complexity" evidence="18">
    <location>
        <begin position="1036"/>
        <end position="1046"/>
    </location>
</feature>
<dbReference type="InterPro" id="IPR003616">
    <property type="entry name" value="Post-SET_dom"/>
</dbReference>
<evidence type="ECO:0000256" key="10">
    <source>
        <dbReference type="ARBA" id="ARBA00023015"/>
    </source>
</evidence>
<feature type="region of interest" description="Disordered" evidence="18">
    <location>
        <begin position="317"/>
        <end position="396"/>
    </location>
</feature>
<evidence type="ECO:0000259" key="20">
    <source>
        <dbReference type="PROSITE" id="PS50280"/>
    </source>
</evidence>
<dbReference type="FunFam" id="3.30.40.10:FF:000394">
    <property type="entry name" value="Histone-lysine N-methyltransferase"/>
    <property type="match status" value="1"/>
</dbReference>
<dbReference type="FunFam" id="3.30.40.10:FF:000002">
    <property type="entry name" value="Histone-lysine N-methyltransferase"/>
    <property type="match status" value="1"/>
</dbReference>
<dbReference type="Pfam" id="PF02008">
    <property type="entry name" value="zf-CXXC"/>
    <property type="match status" value="1"/>
</dbReference>
<evidence type="ECO:0000259" key="22">
    <source>
        <dbReference type="PROSITE" id="PS51058"/>
    </source>
</evidence>
<dbReference type="InterPro" id="IPR046341">
    <property type="entry name" value="SET_dom_sf"/>
</dbReference>
<keyword evidence="5" id="KW-0479">Metal-binding</keyword>
<keyword evidence="25" id="KW-1185">Reference proteome</keyword>
<dbReference type="GO" id="GO:0140945">
    <property type="term" value="F:histone H3K4 monomethyltransferase activity"/>
    <property type="evidence" value="ECO:0007669"/>
    <property type="project" value="UniProtKB-EC"/>
</dbReference>
<dbReference type="InterPro" id="IPR034732">
    <property type="entry name" value="EPHD"/>
</dbReference>
<evidence type="ECO:0000256" key="6">
    <source>
        <dbReference type="ARBA" id="ARBA00022737"/>
    </source>
</evidence>
<feature type="compositionally biased region" description="Polar residues" evidence="18">
    <location>
        <begin position="2942"/>
        <end position="2952"/>
    </location>
</feature>
<evidence type="ECO:0000256" key="8">
    <source>
        <dbReference type="ARBA" id="ARBA00022833"/>
    </source>
</evidence>
<dbReference type="GO" id="GO:0035097">
    <property type="term" value="C:histone methyltransferase complex"/>
    <property type="evidence" value="ECO:0007669"/>
    <property type="project" value="TreeGrafter"/>
</dbReference>
<evidence type="ECO:0000256" key="17">
    <source>
        <dbReference type="PROSITE-ProRule" id="PRU00509"/>
    </source>
</evidence>
<dbReference type="InterPro" id="IPR036427">
    <property type="entry name" value="Bromodomain-like_sf"/>
</dbReference>
<feature type="region of interest" description="Disordered" evidence="18">
    <location>
        <begin position="271"/>
        <end position="304"/>
    </location>
</feature>
<evidence type="ECO:0000256" key="16">
    <source>
        <dbReference type="ARBA" id="ARBA00049353"/>
    </source>
</evidence>
<keyword evidence="12" id="KW-0238">DNA-binding</keyword>